<accession>A0AAD1R078</accession>
<comment type="similarity">
    <text evidence="2">Belongs to the small leucine-rich proteoglycan (SLRP) family. SLRP class III subfamily.</text>
</comment>
<evidence type="ECO:0000256" key="10">
    <source>
        <dbReference type="SAM" id="MobiDB-lite"/>
    </source>
</evidence>
<organism evidence="12 13">
    <name type="scientific">Pelobates cultripes</name>
    <name type="common">Western spadefoot toad</name>
    <dbReference type="NCBI Taxonomy" id="61616"/>
    <lineage>
        <taxon>Eukaryota</taxon>
        <taxon>Metazoa</taxon>
        <taxon>Chordata</taxon>
        <taxon>Craniata</taxon>
        <taxon>Vertebrata</taxon>
        <taxon>Euteleostomi</taxon>
        <taxon>Amphibia</taxon>
        <taxon>Batrachia</taxon>
        <taxon>Anura</taxon>
        <taxon>Pelobatoidea</taxon>
        <taxon>Pelobatidae</taxon>
        <taxon>Pelobates</taxon>
    </lineage>
</organism>
<proteinExistence type="inferred from homology"/>
<evidence type="ECO:0000259" key="11">
    <source>
        <dbReference type="SMART" id="SM00013"/>
    </source>
</evidence>
<keyword evidence="7" id="KW-0677">Repeat</keyword>
<keyword evidence="9" id="KW-0325">Glycoprotein</keyword>
<keyword evidence="13" id="KW-1185">Reference proteome</keyword>
<keyword evidence="3" id="KW-0964">Secreted</keyword>
<dbReference type="Gene3D" id="3.80.10.10">
    <property type="entry name" value="Ribonuclease Inhibitor"/>
    <property type="match status" value="1"/>
</dbReference>
<dbReference type="SMART" id="SM00369">
    <property type="entry name" value="LRR_TYP"/>
    <property type="match status" value="4"/>
</dbReference>
<name>A0AAD1R078_PELCU</name>
<evidence type="ECO:0000313" key="13">
    <source>
        <dbReference type="Proteomes" id="UP001295444"/>
    </source>
</evidence>
<evidence type="ECO:0000313" key="12">
    <source>
        <dbReference type="EMBL" id="CAH2221295.1"/>
    </source>
</evidence>
<dbReference type="GO" id="GO:0005615">
    <property type="term" value="C:extracellular space"/>
    <property type="evidence" value="ECO:0007669"/>
    <property type="project" value="TreeGrafter"/>
</dbReference>
<dbReference type="InterPro" id="IPR001611">
    <property type="entry name" value="Leu-rich_rpt"/>
</dbReference>
<evidence type="ECO:0000256" key="4">
    <source>
        <dbReference type="ARBA" id="ARBA00022530"/>
    </source>
</evidence>
<sequence>MVTTKAPPKITPNPSFKKPTEPGLFGSMTEQGLPTCLLCVCLGSSVYCDDVDLTTIPPLPKETTYFYARFNKIEQIRSGDFAGLKKLKRVDLSSNSLSQIDEDAFRLLPSLQELILSENQLRALPELPSSLVHLDAKLNQLQSSGIRTEAFKDLTKLQFLYLSDNKLDYIPVPLPFSLQSLHLQNNKIQTMHKDTFCDSQDRTFIRRALEDIRLDGNPINLSRFGEGYFCIPRLPTGTFH</sequence>
<dbReference type="GO" id="GO:0031012">
    <property type="term" value="C:extracellular matrix"/>
    <property type="evidence" value="ECO:0007669"/>
    <property type="project" value="TreeGrafter"/>
</dbReference>
<dbReference type="SMART" id="SM00013">
    <property type="entry name" value="LRRNT"/>
    <property type="match status" value="1"/>
</dbReference>
<dbReference type="EMBL" id="OW240912">
    <property type="protein sequence ID" value="CAH2221294.1"/>
    <property type="molecule type" value="Genomic_DNA"/>
</dbReference>
<dbReference type="PANTHER" id="PTHR46269">
    <property type="entry name" value="EPIPHYCAN-RELATED"/>
    <property type="match status" value="1"/>
</dbReference>
<evidence type="ECO:0000256" key="5">
    <source>
        <dbReference type="ARBA" id="ARBA00022614"/>
    </source>
</evidence>
<dbReference type="EMBL" id="OW240912">
    <property type="protein sequence ID" value="CAH2221295.1"/>
    <property type="molecule type" value="Genomic_DNA"/>
</dbReference>
<dbReference type="SUPFAM" id="SSF52058">
    <property type="entry name" value="L domain-like"/>
    <property type="match status" value="1"/>
</dbReference>
<evidence type="ECO:0000256" key="1">
    <source>
        <dbReference type="ARBA" id="ARBA00004498"/>
    </source>
</evidence>
<dbReference type="InterPro" id="IPR000372">
    <property type="entry name" value="LRRNT"/>
</dbReference>
<dbReference type="Pfam" id="PF00560">
    <property type="entry name" value="LRR_1"/>
    <property type="match status" value="2"/>
</dbReference>
<comment type="subcellular location">
    <subcellularLocation>
        <location evidence="1">Secreted</location>
        <location evidence="1">Extracellular space</location>
        <location evidence="1">Extracellular matrix</location>
    </subcellularLocation>
</comment>
<dbReference type="InterPro" id="IPR003591">
    <property type="entry name" value="Leu-rich_rpt_typical-subtyp"/>
</dbReference>
<evidence type="ECO:0000256" key="8">
    <source>
        <dbReference type="ARBA" id="ARBA00023157"/>
    </source>
</evidence>
<reference evidence="12" key="1">
    <citation type="submission" date="2022-03" db="EMBL/GenBank/DDBJ databases">
        <authorList>
            <person name="Alioto T."/>
            <person name="Alioto T."/>
            <person name="Gomez Garrido J."/>
        </authorList>
    </citation>
    <scope>NUCLEOTIDE SEQUENCE</scope>
</reference>
<keyword evidence="5" id="KW-0433">Leucine-rich repeat</keyword>
<dbReference type="InterPro" id="IPR043547">
    <property type="entry name" value="Mimecan/Epiphycan/Opticin"/>
</dbReference>
<dbReference type="PANTHER" id="PTHR46269:SF4">
    <property type="entry name" value="OPTICIN"/>
    <property type="match status" value="1"/>
</dbReference>
<keyword evidence="4" id="KW-0272">Extracellular matrix</keyword>
<keyword evidence="6" id="KW-0732">Signal</keyword>
<feature type="region of interest" description="Disordered" evidence="10">
    <location>
        <begin position="1"/>
        <end position="23"/>
    </location>
</feature>
<dbReference type="Proteomes" id="UP001295444">
    <property type="component" value="Chromosome 01"/>
</dbReference>
<evidence type="ECO:0000256" key="3">
    <source>
        <dbReference type="ARBA" id="ARBA00022525"/>
    </source>
</evidence>
<dbReference type="GO" id="GO:0061975">
    <property type="term" value="P:articular cartilage development"/>
    <property type="evidence" value="ECO:0007669"/>
    <property type="project" value="TreeGrafter"/>
</dbReference>
<evidence type="ECO:0000256" key="9">
    <source>
        <dbReference type="ARBA" id="ARBA00023180"/>
    </source>
</evidence>
<gene>
    <name evidence="12" type="ORF">PECUL_23A050240</name>
</gene>
<evidence type="ECO:0000256" key="6">
    <source>
        <dbReference type="ARBA" id="ARBA00022729"/>
    </source>
</evidence>
<evidence type="ECO:0000256" key="7">
    <source>
        <dbReference type="ARBA" id="ARBA00022737"/>
    </source>
</evidence>
<dbReference type="Pfam" id="PF13855">
    <property type="entry name" value="LRR_8"/>
    <property type="match status" value="1"/>
</dbReference>
<dbReference type="AlphaFoldDB" id="A0AAD1R078"/>
<keyword evidence="8" id="KW-1015">Disulfide bond</keyword>
<dbReference type="InterPro" id="IPR032675">
    <property type="entry name" value="LRR_dom_sf"/>
</dbReference>
<dbReference type="GO" id="GO:0060348">
    <property type="term" value="P:bone development"/>
    <property type="evidence" value="ECO:0007669"/>
    <property type="project" value="TreeGrafter"/>
</dbReference>
<evidence type="ECO:0000256" key="2">
    <source>
        <dbReference type="ARBA" id="ARBA00006912"/>
    </source>
</evidence>
<dbReference type="PROSITE" id="PS51450">
    <property type="entry name" value="LRR"/>
    <property type="match status" value="1"/>
</dbReference>
<feature type="domain" description="LRRNT" evidence="11">
    <location>
        <begin position="35"/>
        <end position="65"/>
    </location>
</feature>
<protein>
    <submittedName>
        <fullName evidence="12">Opticin isoform X1</fullName>
    </submittedName>
</protein>